<keyword evidence="3" id="KW-1185">Reference proteome</keyword>
<evidence type="ECO:0000256" key="1">
    <source>
        <dbReference type="SAM" id="Phobius"/>
    </source>
</evidence>
<keyword evidence="1" id="KW-1133">Transmembrane helix</keyword>
<accession>A0A069CTG1</accession>
<name>A0A069CTG1_WEIOS</name>
<reference evidence="3" key="1">
    <citation type="journal article" date="2014" name="Genome Announc.">
        <title>Draft genome sequence of Weissella oryzae SG25T, isolated from fermented rice grains.</title>
        <authorList>
            <person name="Tanizawa Y."/>
            <person name="Fujisawa T."/>
            <person name="Mochizuki T."/>
            <person name="Kaminuma E."/>
            <person name="Suzuki Y."/>
            <person name="Nakamura Y."/>
            <person name="Tohno M."/>
        </authorList>
    </citation>
    <scope>NUCLEOTIDE SEQUENCE [LARGE SCALE GENOMIC DNA]</scope>
    <source>
        <strain evidence="3">DSM 25784 / JCM 18191 / LMG 30913 / SG25</strain>
    </source>
</reference>
<sequence length="239" mass="27721">MIWNYFKIFMFIICITFIVVIYCLTKISNIKEDKLASYDIDWDEINNITDYQHTDDADTILLRLHIYKNRDSKNYANAVLKFIQDNSEFQYGKLPYSITKHEFNSNPEDSFLGFQIVRPTLDVYAKRNMNQTTSNQFTNHYTNNYNGNGQITNIDNSVNFNNSQQLIISKLQQASNDFTNDPNLSVDDRHIIVALLQKIENNTEKLPKNEQDTLLSKVNKYIGSISSAATLIQILTSIF</sequence>
<evidence type="ECO:0000313" key="2">
    <source>
        <dbReference type="EMBL" id="GAK30692.1"/>
    </source>
</evidence>
<dbReference type="AlphaFoldDB" id="A0A069CTG1"/>
<keyword evidence="1" id="KW-0812">Transmembrane</keyword>
<dbReference type="RefSeq" id="WP_027698783.1">
    <property type="nucleotide sequence ID" value="NZ_DF820487.1"/>
</dbReference>
<keyword evidence="1" id="KW-0472">Membrane</keyword>
<dbReference type="Proteomes" id="UP000030643">
    <property type="component" value="Unassembled WGS sequence"/>
</dbReference>
<protein>
    <submittedName>
        <fullName evidence="2">Uncharacterized protein</fullName>
    </submittedName>
</protein>
<proteinExistence type="predicted"/>
<organism evidence="2 3">
    <name type="scientific">Weissella oryzae (strain DSM 25784 / JCM 18191 / LMG 30913 / SG25)</name>
    <dbReference type="NCBI Taxonomy" id="1329250"/>
    <lineage>
        <taxon>Bacteria</taxon>
        <taxon>Bacillati</taxon>
        <taxon>Bacillota</taxon>
        <taxon>Bacilli</taxon>
        <taxon>Lactobacillales</taxon>
        <taxon>Lactobacillaceae</taxon>
        <taxon>Weissella</taxon>
    </lineage>
</organism>
<feature type="transmembrane region" description="Helical" evidence="1">
    <location>
        <begin position="6"/>
        <end position="25"/>
    </location>
</feature>
<evidence type="ECO:0000313" key="3">
    <source>
        <dbReference type="Proteomes" id="UP000030643"/>
    </source>
</evidence>
<gene>
    <name evidence="2" type="ORF">WOSG25_041330</name>
</gene>
<dbReference type="EMBL" id="DF820487">
    <property type="protein sequence ID" value="GAK30692.1"/>
    <property type="molecule type" value="Genomic_DNA"/>
</dbReference>